<dbReference type="EMBL" id="JAYJLD010000050">
    <property type="protein sequence ID" value="MEB3103781.1"/>
    <property type="molecule type" value="Genomic_DNA"/>
</dbReference>
<gene>
    <name evidence="2" type="ORF">VF724_19375</name>
</gene>
<name>A0ABU5ZMN8_9BACL</name>
<keyword evidence="1" id="KW-0812">Transmembrane</keyword>
<protein>
    <submittedName>
        <fullName evidence="2">Metal-dependent hydrolase</fullName>
    </submittedName>
</protein>
<organism evidence="2 3">
    <name type="scientific">Ferviditalea candida</name>
    <dbReference type="NCBI Taxonomy" id="3108399"/>
    <lineage>
        <taxon>Bacteria</taxon>
        <taxon>Bacillati</taxon>
        <taxon>Bacillota</taxon>
        <taxon>Bacilli</taxon>
        <taxon>Bacillales</taxon>
        <taxon>Paenibacillaceae</taxon>
        <taxon>Ferviditalea</taxon>
    </lineage>
</organism>
<sequence length="320" mass="36943">MDTGSHLLFGATLAGLAYLDPVVADHAALAHAVFWGTLVGSHAPDFDTVARLKGYPAYIRTHRGISHSVPALFIWPLLISALMVLLFGLERNGWHLYLWIWIAVVFHVLLDSFNAYGVQSLRPWKKKWVALDVLSLFEPFLFALHAAGLILWLAGAYKPADIFVWVYGVTLMYIAARTVHHYVHVSFLKKAYPQSGPIHVIPTFHWFYWLFVVETEDMFYTGKIVYGQIRLINEYSKESENPAIKATRSVDGVRSFLQFAQRVYVTCKEVQDGYVVRWSDVRFWYPQRLAFGVDVMLDKDFNIVEHRLGWRKKTWEPPYM</sequence>
<dbReference type="InterPro" id="IPR053170">
    <property type="entry name" value="Transcription_regulator"/>
</dbReference>
<keyword evidence="1" id="KW-0472">Membrane</keyword>
<keyword evidence="1" id="KW-1133">Transmembrane helix</keyword>
<comment type="caution">
    <text evidence="2">The sequence shown here is derived from an EMBL/GenBank/DDBJ whole genome shotgun (WGS) entry which is preliminary data.</text>
</comment>
<accession>A0ABU5ZMN8</accession>
<proteinExistence type="predicted"/>
<feature type="transmembrane region" description="Helical" evidence="1">
    <location>
        <begin position="136"/>
        <end position="155"/>
    </location>
</feature>
<evidence type="ECO:0000313" key="3">
    <source>
        <dbReference type="Proteomes" id="UP001310386"/>
    </source>
</evidence>
<dbReference type="GO" id="GO:0016787">
    <property type="term" value="F:hydrolase activity"/>
    <property type="evidence" value="ECO:0007669"/>
    <property type="project" value="UniProtKB-KW"/>
</dbReference>
<dbReference type="PANTHER" id="PTHR40031">
    <property type="entry name" value="HYPOTHETICAL MEMBRANE SPANNING PROTEIN"/>
    <property type="match status" value="1"/>
</dbReference>
<feature type="transmembrane region" description="Helical" evidence="1">
    <location>
        <begin position="72"/>
        <end position="89"/>
    </location>
</feature>
<dbReference type="PANTHER" id="PTHR40031:SF1">
    <property type="entry name" value="MEMBRANE-BOUND METAL-DEPENDENT HYDROLASE"/>
    <property type="match status" value="1"/>
</dbReference>
<evidence type="ECO:0000256" key="1">
    <source>
        <dbReference type="SAM" id="Phobius"/>
    </source>
</evidence>
<dbReference type="InterPro" id="IPR007404">
    <property type="entry name" value="YdjM-like"/>
</dbReference>
<reference evidence="2" key="1">
    <citation type="submission" date="2023-12" db="EMBL/GenBank/DDBJ databases">
        <title>Fervidustalea candida gen. nov., sp. nov., a novel member of the family Paenibacillaceae isolated from a geothermal area.</title>
        <authorList>
            <person name="Li W.-J."/>
            <person name="Jiao J.-Y."/>
            <person name="Chen Y."/>
        </authorList>
    </citation>
    <scope>NUCLEOTIDE SEQUENCE</scope>
    <source>
        <strain evidence="2">SYSU GA230002</strain>
    </source>
</reference>
<dbReference type="RefSeq" id="WP_371755908.1">
    <property type="nucleotide sequence ID" value="NZ_JAYJLD010000050.1"/>
</dbReference>
<feature type="transmembrane region" description="Helical" evidence="1">
    <location>
        <begin position="96"/>
        <end position="116"/>
    </location>
</feature>
<dbReference type="Pfam" id="PF04307">
    <property type="entry name" value="YdjM"/>
    <property type="match status" value="1"/>
</dbReference>
<feature type="transmembrane region" description="Helical" evidence="1">
    <location>
        <begin position="162"/>
        <end position="183"/>
    </location>
</feature>
<keyword evidence="3" id="KW-1185">Reference proteome</keyword>
<dbReference type="Proteomes" id="UP001310386">
    <property type="component" value="Unassembled WGS sequence"/>
</dbReference>
<keyword evidence="2" id="KW-0378">Hydrolase</keyword>
<evidence type="ECO:0000313" key="2">
    <source>
        <dbReference type="EMBL" id="MEB3103781.1"/>
    </source>
</evidence>